<dbReference type="RefSeq" id="WP_119866476.1">
    <property type="nucleotide sequence ID" value="NZ_CP016786.1"/>
</dbReference>
<evidence type="ECO:0000313" key="3">
    <source>
        <dbReference type="Proteomes" id="UP000264883"/>
    </source>
</evidence>
<dbReference type="PROSITE" id="PS51071">
    <property type="entry name" value="HTH_RPIR"/>
    <property type="match status" value="1"/>
</dbReference>
<dbReference type="InterPro" id="IPR046348">
    <property type="entry name" value="SIS_dom_sf"/>
</dbReference>
<proteinExistence type="predicted"/>
<dbReference type="KEGG" id="cia:BEN51_13200"/>
<dbReference type="InterPro" id="IPR036388">
    <property type="entry name" value="WH-like_DNA-bd_sf"/>
</dbReference>
<dbReference type="PANTHER" id="PTHR30514:SF1">
    <property type="entry name" value="HTH-TYPE TRANSCRIPTIONAL REGULATOR HEXR-RELATED"/>
    <property type="match status" value="1"/>
</dbReference>
<dbReference type="OrthoDB" id="3684496at2"/>
<dbReference type="SUPFAM" id="SSF53697">
    <property type="entry name" value="SIS domain"/>
    <property type="match status" value="1"/>
</dbReference>
<dbReference type="InterPro" id="IPR000281">
    <property type="entry name" value="HTH_RpiR"/>
</dbReference>
<evidence type="ECO:0000259" key="1">
    <source>
        <dbReference type="PROSITE" id="PS51071"/>
    </source>
</evidence>
<organism evidence="2 3">
    <name type="scientific">Clostridium isatidis</name>
    <dbReference type="NCBI Taxonomy" id="182773"/>
    <lineage>
        <taxon>Bacteria</taxon>
        <taxon>Bacillati</taxon>
        <taxon>Bacillota</taxon>
        <taxon>Clostridia</taxon>
        <taxon>Eubacteriales</taxon>
        <taxon>Clostridiaceae</taxon>
        <taxon>Clostridium</taxon>
    </lineage>
</organism>
<dbReference type="Gene3D" id="3.40.50.10490">
    <property type="entry name" value="Glucose-6-phosphate isomerase like protein, domain 1"/>
    <property type="match status" value="1"/>
</dbReference>
<dbReference type="AlphaFoldDB" id="A0A343JFP4"/>
<accession>A0A343JFP4</accession>
<feature type="domain" description="HTH rpiR-type" evidence="1">
    <location>
        <begin position="5"/>
        <end position="81"/>
    </location>
</feature>
<dbReference type="Proteomes" id="UP000264883">
    <property type="component" value="Chromosome"/>
</dbReference>
<gene>
    <name evidence="2" type="ORF">BEN51_13200</name>
</gene>
<protein>
    <recommendedName>
        <fullName evidence="1">HTH rpiR-type domain-containing protein</fullName>
    </recommendedName>
</protein>
<dbReference type="InterPro" id="IPR047640">
    <property type="entry name" value="RpiR-like"/>
</dbReference>
<name>A0A343JFP4_9CLOT</name>
<dbReference type="GO" id="GO:0003700">
    <property type="term" value="F:DNA-binding transcription factor activity"/>
    <property type="evidence" value="ECO:0007669"/>
    <property type="project" value="InterPro"/>
</dbReference>
<evidence type="ECO:0000313" key="2">
    <source>
        <dbReference type="EMBL" id="ASW44352.1"/>
    </source>
</evidence>
<sequence>MSKEMSCLLQMRKNYSKLSAKEIEIANFILEDPQRVIYYTIDDFSKALNVSEATVSRFVRKLGFKKFQVFKVALANEITTSSNYKSLAIKKPEKNFHSFSNIIFELIKNSNHDNNEKTLAKLKSNLIIYEKVAFLGVGNANELAFNAYNSFPNANSKLLYNQDFIFQKNIAFDLSKNDLAVLFCTNEEDEDYILEIIDVLKKNHVTTIGFSYNSNSIFSKSVAYSLASNIENNSELTEDIPNKIYILSLIKYMYNTCFSE</sequence>
<dbReference type="GO" id="GO:0003677">
    <property type="term" value="F:DNA binding"/>
    <property type="evidence" value="ECO:0007669"/>
    <property type="project" value="InterPro"/>
</dbReference>
<dbReference type="GO" id="GO:1901135">
    <property type="term" value="P:carbohydrate derivative metabolic process"/>
    <property type="evidence" value="ECO:0007669"/>
    <property type="project" value="InterPro"/>
</dbReference>
<dbReference type="PANTHER" id="PTHR30514">
    <property type="entry name" value="GLUCOKINASE"/>
    <property type="match status" value="1"/>
</dbReference>
<reference evidence="2 3" key="1">
    <citation type="submission" date="2016-08" db="EMBL/GenBank/DDBJ databases">
        <title>Complete Genome Sequence Of The Indigo Reducing Clostridium isatidis DSM15098.</title>
        <authorList>
            <person name="Little G.T."/>
            <person name="Minton N.P."/>
        </authorList>
    </citation>
    <scope>NUCLEOTIDE SEQUENCE [LARGE SCALE GENOMIC DNA]</scope>
    <source>
        <strain evidence="2 3">DSM 15098</strain>
    </source>
</reference>
<dbReference type="GO" id="GO:0097367">
    <property type="term" value="F:carbohydrate derivative binding"/>
    <property type="evidence" value="ECO:0007669"/>
    <property type="project" value="InterPro"/>
</dbReference>
<dbReference type="Gene3D" id="1.10.10.10">
    <property type="entry name" value="Winged helix-like DNA-binding domain superfamily/Winged helix DNA-binding domain"/>
    <property type="match status" value="1"/>
</dbReference>
<dbReference type="Pfam" id="PF01418">
    <property type="entry name" value="HTH_6"/>
    <property type="match status" value="1"/>
</dbReference>
<dbReference type="InterPro" id="IPR009057">
    <property type="entry name" value="Homeodomain-like_sf"/>
</dbReference>
<keyword evidence="3" id="KW-1185">Reference proteome</keyword>
<dbReference type="SUPFAM" id="SSF46689">
    <property type="entry name" value="Homeodomain-like"/>
    <property type="match status" value="1"/>
</dbReference>
<dbReference type="EMBL" id="CP016786">
    <property type="protein sequence ID" value="ASW44352.1"/>
    <property type="molecule type" value="Genomic_DNA"/>
</dbReference>